<keyword evidence="2" id="KW-0472">Membrane</keyword>
<protein>
    <submittedName>
        <fullName evidence="5">Outer membrane protein assembly factor BamD</fullName>
    </submittedName>
</protein>
<comment type="caution">
    <text evidence="5">The sequence shown here is derived from an EMBL/GenBank/DDBJ whole genome shotgun (WGS) entry which is preliminary data.</text>
</comment>
<dbReference type="NCBIfam" id="TIGR03302">
    <property type="entry name" value="OM_YfiO"/>
    <property type="match status" value="1"/>
</dbReference>
<dbReference type="Pfam" id="PF13525">
    <property type="entry name" value="YfiO"/>
    <property type="match status" value="1"/>
</dbReference>
<name>A0ABW6A1Y1_9BACT</name>
<dbReference type="InterPro" id="IPR017689">
    <property type="entry name" value="BamD"/>
</dbReference>
<dbReference type="InterPro" id="IPR039565">
    <property type="entry name" value="BamD-like"/>
</dbReference>
<evidence type="ECO:0000313" key="6">
    <source>
        <dbReference type="Proteomes" id="UP001597511"/>
    </source>
</evidence>
<dbReference type="Gene3D" id="1.25.40.10">
    <property type="entry name" value="Tetratricopeptide repeat domain"/>
    <property type="match status" value="1"/>
</dbReference>
<accession>A0ABW6A1Y1</accession>
<evidence type="ECO:0000313" key="5">
    <source>
        <dbReference type="EMBL" id="MFD2919309.1"/>
    </source>
</evidence>
<keyword evidence="1" id="KW-0732">Signal</keyword>
<dbReference type="RefSeq" id="WP_386096368.1">
    <property type="nucleotide sequence ID" value="NZ_JBHUOZ010000001.1"/>
</dbReference>
<evidence type="ECO:0000256" key="3">
    <source>
        <dbReference type="ARBA" id="ARBA00023237"/>
    </source>
</evidence>
<dbReference type="Proteomes" id="UP001597511">
    <property type="component" value="Unassembled WGS sequence"/>
</dbReference>
<evidence type="ECO:0000259" key="4">
    <source>
        <dbReference type="Pfam" id="PF13525"/>
    </source>
</evidence>
<dbReference type="SUPFAM" id="SSF48452">
    <property type="entry name" value="TPR-like"/>
    <property type="match status" value="1"/>
</dbReference>
<dbReference type="EMBL" id="JBHUOZ010000001">
    <property type="protein sequence ID" value="MFD2919309.1"/>
    <property type="molecule type" value="Genomic_DNA"/>
</dbReference>
<evidence type="ECO:0000256" key="2">
    <source>
        <dbReference type="ARBA" id="ARBA00023136"/>
    </source>
</evidence>
<sequence>MRIGIVTLLLAFVLVITGCGKSINKILKSPDPEYKLRMAEKYYVKKKYNKAQILYEDIMPFYKTRPEFQDIYYKYAYCAYYQKDYMNAENLFKTFMEVFPTSTRAEEIDYMRAYSYYKQSPKPELDQTNTVKAMGVMQTFINTYPNSPRVAEAQSIIEQCRGKLETKDRKSAQLYYDMGHFRAAAVAFTEMLEAFPESQQSDAYKLMAIKAWYRFAEMSVEEKKIERYEKVIAEYKDFVDRFPESKLRKDAEEFVILSESNIKKLSNEQVKTPA</sequence>
<proteinExistence type="predicted"/>
<keyword evidence="3" id="KW-0998">Cell outer membrane</keyword>
<organism evidence="5 6">
    <name type="scientific">Terrimonas rubra</name>
    <dbReference type="NCBI Taxonomy" id="1035890"/>
    <lineage>
        <taxon>Bacteria</taxon>
        <taxon>Pseudomonadati</taxon>
        <taxon>Bacteroidota</taxon>
        <taxon>Chitinophagia</taxon>
        <taxon>Chitinophagales</taxon>
        <taxon>Chitinophagaceae</taxon>
        <taxon>Terrimonas</taxon>
    </lineage>
</organism>
<reference evidence="6" key="1">
    <citation type="journal article" date="2019" name="Int. J. Syst. Evol. Microbiol.">
        <title>The Global Catalogue of Microorganisms (GCM) 10K type strain sequencing project: providing services to taxonomists for standard genome sequencing and annotation.</title>
        <authorList>
            <consortium name="The Broad Institute Genomics Platform"/>
            <consortium name="The Broad Institute Genome Sequencing Center for Infectious Disease"/>
            <person name="Wu L."/>
            <person name="Ma J."/>
        </authorList>
    </citation>
    <scope>NUCLEOTIDE SEQUENCE [LARGE SCALE GENOMIC DNA]</scope>
    <source>
        <strain evidence="6">KCTC 23299</strain>
    </source>
</reference>
<evidence type="ECO:0000256" key="1">
    <source>
        <dbReference type="ARBA" id="ARBA00022729"/>
    </source>
</evidence>
<dbReference type="InterPro" id="IPR011990">
    <property type="entry name" value="TPR-like_helical_dom_sf"/>
</dbReference>
<feature type="domain" description="Outer membrane lipoprotein BamD-like" evidence="4">
    <location>
        <begin position="39"/>
        <end position="199"/>
    </location>
</feature>
<keyword evidence="6" id="KW-1185">Reference proteome</keyword>
<gene>
    <name evidence="5" type="ORF">ACFS6H_06260</name>
</gene>
<dbReference type="PROSITE" id="PS51257">
    <property type="entry name" value="PROKAR_LIPOPROTEIN"/>
    <property type="match status" value="1"/>
</dbReference>